<dbReference type="Proteomes" id="UP000325286">
    <property type="component" value="Chromosome"/>
</dbReference>
<accession>A0A5B9QJ26</accession>
<dbReference type="EMBL" id="CP042914">
    <property type="protein sequence ID" value="QEG39038.1"/>
    <property type="molecule type" value="Genomic_DNA"/>
</dbReference>
<keyword evidence="2" id="KW-1185">Reference proteome</keyword>
<name>A0A5B9QJ26_9BACT</name>
<dbReference type="AlphaFoldDB" id="A0A5B9QJ26"/>
<evidence type="ECO:0000313" key="1">
    <source>
        <dbReference type="EMBL" id="QEG39038.1"/>
    </source>
</evidence>
<sequence>MDNRWKYRQTCNCLLFAFPPIPRTFRGTTCVDESLLLVSV</sequence>
<organism evidence="1 2">
    <name type="scientific">Roseimaritima ulvae</name>
    <dbReference type="NCBI Taxonomy" id="980254"/>
    <lineage>
        <taxon>Bacteria</taxon>
        <taxon>Pseudomonadati</taxon>
        <taxon>Planctomycetota</taxon>
        <taxon>Planctomycetia</taxon>
        <taxon>Pirellulales</taxon>
        <taxon>Pirellulaceae</taxon>
        <taxon>Roseimaritima</taxon>
    </lineage>
</organism>
<reference evidence="1 2" key="1">
    <citation type="submission" date="2019-08" db="EMBL/GenBank/DDBJ databases">
        <title>Deep-cultivation of Planctomycetes and their phenomic and genomic characterization uncovers novel biology.</title>
        <authorList>
            <person name="Wiegand S."/>
            <person name="Jogler M."/>
            <person name="Boedeker C."/>
            <person name="Pinto D."/>
            <person name="Vollmers J."/>
            <person name="Rivas-Marin E."/>
            <person name="Kohn T."/>
            <person name="Peeters S.H."/>
            <person name="Heuer A."/>
            <person name="Rast P."/>
            <person name="Oberbeckmann S."/>
            <person name="Bunk B."/>
            <person name="Jeske O."/>
            <person name="Meyerdierks A."/>
            <person name="Storesund J.E."/>
            <person name="Kallscheuer N."/>
            <person name="Luecker S."/>
            <person name="Lage O.M."/>
            <person name="Pohl T."/>
            <person name="Merkel B.J."/>
            <person name="Hornburger P."/>
            <person name="Mueller R.-W."/>
            <person name="Bruemmer F."/>
            <person name="Labrenz M."/>
            <person name="Spormann A.M."/>
            <person name="Op den Camp H."/>
            <person name="Overmann J."/>
            <person name="Amann R."/>
            <person name="Jetten M.S.M."/>
            <person name="Mascher T."/>
            <person name="Medema M.H."/>
            <person name="Devos D.P."/>
            <person name="Kaster A.-K."/>
            <person name="Ovreas L."/>
            <person name="Rohde M."/>
            <person name="Galperin M.Y."/>
            <person name="Jogler C."/>
        </authorList>
    </citation>
    <scope>NUCLEOTIDE SEQUENCE [LARGE SCALE GENOMIC DNA]</scope>
    <source>
        <strain evidence="1 2">UC8</strain>
    </source>
</reference>
<proteinExistence type="predicted"/>
<protein>
    <submittedName>
        <fullName evidence="1">Uncharacterized protein</fullName>
    </submittedName>
</protein>
<dbReference type="KEGG" id="rul:UC8_09990"/>
<gene>
    <name evidence="1" type="ORF">UC8_09990</name>
</gene>
<evidence type="ECO:0000313" key="2">
    <source>
        <dbReference type="Proteomes" id="UP000325286"/>
    </source>
</evidence>